<dbReference type="OrthoDB" id="129527at2"/>
<accession>A0A4S3LZ62</accession>
<reference evidence="1 2" key="1">
    <citation type="submission" date="2019-04" db="EMBL/GenBank/DDBJ databases">
        <title>Draft genome sequence of Robertkochia marina CC-AMO-30D.</title>
        <authorList>
            <person name="Hameed A."/>
            <person name="Lin S.-Y."/>
            <person name="Shahina M."/>
            <person name="Lai W.-A."/>
            <person name="Young C.-C."/>
        </authorList>
    </citation>
    <scope>NUCLEOTIDE SEQUENCE [LARGE SCALE GENOMIC DNA]</scope>
    <source>
        <strain evidence="1 2">CC-AMO-30D</strain>
    </source>
</reference>
<evidence type="ECO:0000313" key="1">
    <source>
        <dbReference type="EMBL" id="THD67354.1"/>
    </source>
</evidence>
<keyword evidence="2" id="KW-1185">Reference proteome</keyword>
<organism evidence="1 2">
    <name type="scientific">Robertkochia marina</name>
    <dbReference type="NCBI Taxonomy" id="1227945"/>
    <lineage>
        <taxon>Bacteria</taxon>
        <taxon>Pseudomonadati</taxon>
        <taxon>Bacteroidota</taxon>
        <taxon>Flavobacteriia</taxon>
        <taxon>Flavobacteriales</taxon>
        <taxon>Flavobacteriaceae</taxon>
        <taxon>Robertkochia</taxon>
    </lineage>
</organism>
<comment type="caution">
    <text evidence="1">The sequence shown here is derived from an EMBL/GenBank/DDBJ whole genome shotgun (WGS) entry which is preliminary data.</text>
</comment>
<name>A0A4S3LZ62_9FLAO</name>
<dbReference type="AlphaFoldDB" id="A0A4S3LZ62"/>
<dbReference type="RefSeq" id="WP_136335561.1">
    <property type="nucleotide sequence ID" value="NZ_QXMP01000009.1"/>
</dbReference>
<sequence>MKHLWIVLAGVLTATGCKPDGKTDKAVAEETTSEVEVVTNALEFGAGVKAEMVLSAADMAEAYKSMGVDDTLSTGFEAEVLEVCQVKGCWMKLSLGDDRTAMVKFKDYAFFMPKDLAGKKVIVEGKAFVDLMSVEDQKHFAEDAGSSQEEIEAITDPKKTLSFEASGVRIME</sequence>
<evidence type="ECO:0000313" key="2">
    <source>
        <dbReference type="Proteomes" id="UP000305939"/>
    </source>
</evidence>
<dbReference type="Proteomes" id="UP000305939">
    <property type="component" value="Unassembled WGS sequence"/>
</dbReference>
<protein>
    <submittedName>
        <fullName evidence="1">DUF4920 domain-containing protein</fullName>
    </submittedName>
</protein>
<dbReference type="InterPro" id="IPR032577">
    <property type="entry name" value="DUF4920"/>
</dbReference>
<dbReference type="EMBL" id="SSMC01000002">
    <property type="protein sequence ID" value="THD67354.1"/>
    <property type="molecule type" value="Genomic_DNA"/>
</dbReference>
<gene>
    <name evidence="1" type="ORF">E7Z59_06745</name>
</gene>
<dbReference type="PROSITE" id="PS51257">
    <property type="entry name" value="PROKAR_LIPOPROTEIN"/>
    <property type="match status" value="1"/>
</dbReference>
<dbReference type="Pfam" id="PF16267">
    <property type="entry name" value="DUF4920"/>
    <property type="match status" value="1"/>
</dbReference>
<proteinExistence type="predicted"/>